<dbReference type="Proteomes" id="UP000199452">
    <property type="component" value="Unassembled WGS sequence"/>
</dbReference>
<sequence>MLFDKVGVGKGRRVALHSLVKPVVKGGIGTDEKLVVDGNLYTAQTEHAISSLMPELLNALK</sequence>
<dbReference type="Gene3D" id="3.40.50.880">
    <property type="match status" value="1"/>
</dbReference>
<proteinExistence type="predicted"/>
<organism evidence="1 2">
    <name type="scientific">Williamwhitmania taraxaci</name>
    <dbReference type="NCBI Taxonomy" id="1640674"/>
    <lineage>
        <taxon>Bacteria</taxon>
        <taxon>Pseudomonadati</taxon>
        <taxon>Bacteroidota</taxon>
        <taxon>Bacteroidia</taxon>
        <taxon>Bacteroidales</taxon>
        <taxon>Williamwhitmaniaceae</taxon>
        <taxon>Williamwhitmania</taxon>
    </lineage>
</organism>
<dbReference type="SUPFAM" id="SSF52317">
    <property type="entry name" value="Class I glutamine amidotransferase-like"/>
    <property type="match status" value="1"/>
</dbReference>
<reference evidence="1 2" key="1">
    <citation type="submission" date="2016-09" db="EMBL/GenBank/DDBJ databases">
        <authorList>
            <person name="Capua I."/>
            <person name="De Benedictis P."/>
            <person name="Joannis T."/>
            <person name="Lombin L.H."/>
            <person name="Cattoli G."/>
        </authorList>
    </citation>
    <scope>NUCLEOTIDE SEQUENCE [LARGE SCALE GENOMIC DNA]</scope>
    <source>
        <strain evidence="1 2">A7P-90m</strain>
    </source>
</reference>
<name>A0A1G6TUB8_9BACT</name>
<protein>
    <submittedName>
        <fullName evidence="1">Uncharacterized protein</fullName>
    </submittedName>
</protein>
<keyword evidence="2" id="KW-1185">Reference proteome</keyword>
<dbReference type="EMBL" id="FMYP01000133">
    <property type="protein sequence ID" value="SDD31957.1"/>
    <property type="molecule type" value="Genomic_DNA"/>
</dbReference>
<gene>
    <name evidence="1" type="ORF">SAMN05216323_11332</name>
</gene>
<evidence type="ECO:0000313" key="1">
    <source>
        <dbReference type="EMBL" id="SDD31957.1"/>
    </source>
</evidence>
<dbReference type="STRING" id="1640674.SAMN05216323_11332"/>
<accession>A0A1G6TUB8</accession>
<dbReference type="AlphaFoldDB" id="A0A1G6TUB8"/>
<dbReference type="OrthoDB" id="996290at2"/>
<evidence type="ECO:0000313" key="2">
    <source>
        <dbReference type="Proteomes" id="UP000199452"/>
    </source>
</evidence>
<dbReference type="RefSeq" id="WP_092441049.1">
    <property type="nucleotide sequence ID" value="NZ_FMYP01000133.1"/>
</dbReference>
<dbReference type="InterPro" id="IPR029062">
    <property type="entry name" value="Class_I_gatase-like"/>
</dbReference>